<evidence type="ECO:0000256" key="2">
    <source>
        <dbReference type="SAM" id="SignalP"/>
    </source>
</evidence>
<keyword evidence="1" id="KW-0812">Transmembrane</keyword>
<dbReference type="PANTHER" id="PTHR35902:SF3">
    <property type="entry name" value="NPCBM-ASSOCIATED, NEW3 DOMAIN OF ALPHA-GALACTOSIDASE"/>
    <property type="match status" value="1"/>
</dbReference>
<dbReference type="GO" id="GO:0003810">
    <property type="term" value="F:protein-glutamine gamma-glutamyltransferase activity"/>
    <property type="evidence" value="ECO:0007669"/>
    <property type="project" value="InterPro"/>
</dbReference>
<keyword evidence="1" id="KW-1133">Transmembrane helix</keyword>
<proteinExistence type="predicted"/>
<evidence type="ECO:0000256" key="1">
    <source>
        <dbReference type="SAM" id="Phobius"/>
    </source>
</evidence>
<reference evidence="3 4" key="1">
    <citation type="submission" date="2016-10" db="EMBL/GenBank/DDBJ databases">
        <authorList>
            <person name="de Groot N.N."/>
        </authorList>
    </citation>
    <scope>NUCLEOTIDE SEQUENCE [LARGE SCALE GENOMIC DNA]</scope>
    <source>
        <strain evidence="3 4">DSM 1283</strain>
    </source>
</reference>
<evidence type="ECO:0000313" key="3">
    <source>
        <dbReference type="EMBL" id="SFN97065.1"/>
    </source>
</evidence>
<dbReference type="Proteomes" id="UP000198806">
    <property type="component" value="Unassembled WGS sequence"/>
</dbReference>
<feature type="chain" id="PRO_5011733800" evidence="2">
    <location>
        <begin position="31"/>
        <end position="827"/>
    </location>
</feature>
<dbReference type="SUPFAM" id="SSF49309">
    <property type="entry name" value="Transglutaminase, two C-terminal domains"/>
    <property type="match status" value="1"/>
</dbReference>
<dbReference type="InterPro" id="IPR036238">
    <property type="entry name" value="Transglutaminase_C_sf"/>
</dbReference>
<protein>
    <submittedName>
        <fullName evidence="3">Uncharacterized conserved protein</fullName>
    </submittedName>
</protein>
<feature type="signal peptide" evidence="2">
    <location>
        <begin position="1"/>
        <end position="30"/>
    </location>
</feature>
<dbReference type="PANTHER" id="PTHR35902">
    <property type="entry name" value="S-LAYER DOMAIN-LIKE PROTEIN-RELATED"/>
    <property type="match status" value="1"/>
</dbReference>
<keyword evidence="4" id="KW-1185">Reference proteome</keyword>
<dbReference type="Gene3D" id="2.60.40.10">
    <property type="entry name" value="Immunoglobulins"/>
    <property type="match status" value="1"/>
</dbReference>
<dbReference type="EMBL" id="FOWD01000005">
    <property type="protein sequence ID" value="SFN97065.1"/>
    <property type="molecule type" value="Genomic_DNA"/>
</dbReference>
<dbReference type="RefSeq" id="WP_091684837.1">
    <property type="nucleotide sequence ID" value="NZ_BAABFM010000026.1"/>
</dbReference>
<sequence length="827" mass="89965">MKKARKILMLIVIFALIISNLSGTSLSVKAATTSLSFSGEVKDIVGIPGKTVHVKLPVRAIGGYISEPRISVNTKDAPFSAENITLSAEGYSTSNPPQGIYAATTYIEFDLKVKETAKIGTYPLKIDVKFMDYSDEEEKMKEITLQVPSLDVVISEEKEPIQLTVDNVVFDNAIIGNDTELSFVIKNEGEVTALNTRFSVEGYEAAGISPKYSKLNQEAGYNGKLSAGESYQVKLPVRILSTATAGSKTLTINMTSKDIDGAEAPKVENKIYINIDENSNAPKIEIDSTKHAGELKAGSTFNLVTTLRNTGASEAKDIEVEIEGLGVESFLPNYTTKTVKIGNLKQNKKIDAKVPLIVSKEAKGGLKTVTVKISYKDNKGNSYTATNVLYLEVTAADGVSSEGKPNIVISNVTQSPNSPNAGGRVDITFDLINKSKIDIHEIKIVATNLSNTNFSPVNSDPYQYLEKLEGGKKARITMPLLVSNEAAEGVHTLEIKCEYKDNSGTPQSDPATIYVLDVQNNGAASKPKLIISNFTTDIEELRAGSTFNFLFDIYNTHSNVDAKNIKVTVSQAENVFSVTKGSNTFYIDRISAGETKQNSIELKVKSDAVTKAYPLEIKFEYEYAGAEANPTTGEIGEKVTETINLQAVENSRPVVNNIYVGSWGTPTVNQPTAVTFEFYNMGKSTLNNVYATVEGDYTLTTGNMYYIGNVQSGASEYVEMEIIPTLEGTAKGNLVISFEDSNGEEVKVTKEFESVVQGEFVPEFPGGEGTGGEFPMENPVKEPILPIWLFVIIQAAVLVVVIPVTRKIVLSLHLRKLRKKEDLELGE</sequence>
<feature type="transmembrane region" description="Helical" evidence="1">
    <location>
        <begin position="785"/>
        <end position="809"/>
    </location>
</feature>
<dbReference type="OrthoDB" id="2062147at2"/>
<keyword evidence="1" id="KW-0472">Membrane</keyword>
<dbReference type="AlphaFoldDB" id="A0A1I5DCU9"/>
<gene>
    <name evidence="3" type="ORF">SAMN04489757_105142</name>
</gene>
<keyword evidence="2" id="KW-0732">Signal</keyword>
<organism evidence="3 4">
    <name type="scientific">Anaerocolumna aminovalerica</name>
    <dbReference type="NCBI Taxonomy" id="1527"/>
    <lineage>
        <taxon>Bacteria</taxon>
        <taxon>Bacillati</taxon>
        <taxon>Bacillota</taxon>
        <taxon>Clostridia</taxon>
        <taxon>Lachnospirales</taxon>
        <taxon>Lachnospiraceae</taxon>
        <taxon>Anaerocolumna</taxon>
    </lineage>
</organism>
<dbReference type="STRING" id="1527.SAMN04489757_105142"/>
<dbReference type="InterPro" id="IPR013783">
    <property type="entry name" value="Ig-like_fold"/>
</dbReference>
<evidence type="ECO:0000313" key="4">
    <source>
        <dbReference type="Proteomes" id="UP000198806"/>
    </source>
</evidence>
<accession>A0A1I5DCU9</accession>
<name>A0A1I5DCU9_9FIRM</name>